<dbReference type="Proteomes" id="UP001140949">
    <property type="component" value="Unassembled WGS sequence"/>
</dbReference>
<dbReference type="AlphaFoldDB" id="A0AAX6EBA8"/>
<reference evidence="1" key="1">
    <citation type="journal article" date="2023" name="GigaByte">
        <title>Genome assembly of the bearded iris, Iris pallida Lam.</title>
        <authorList>
            <person name="Bruccoleri R.E."/>
            <person name="Oakeley E.J."/>
            <person name="Faust A.M.E."/>
            <person name="Altorfer M."/>
            <person name="Dessus-Babus S."/>
            <person name="Burckhardt D."/>
            <person name="Oertli M."/>
            <person name="Naumann U."/>
            <person name="Petersen F."/>
            <person name="Wong J."/>
        </authorList>
    </citation>
    <scope>NUCLEOTIDE SEQUENCE</scope>
    <source>
        <strain evidence="1">GSM-AAB239-AS_SAM_17_03QT</strain>
    </source>
</reference>
<dbReference type="EMBL" id="JANAVB010038218">
    <property type="protein sequence ID" value="KAJ6801285.1"/>
    <property type="molecule type" value="Genomic_DNA"/>
</dbReference>
<evidence type="ECO:0000313" key="1">
    <source>
        <dbReference type="EMBL" id="KAJ6801285.1"/>
    </source>
</evidence>
<comment type="caution">
    <text evidence="1">The sequence shown here is derived from an EMBL/GenBank/DDBJ whole genome shotgun (WGS) entry which is preliminary data.</text>
</comment>
<protein>
    <submittedName>
        <fullName evidence="1">Uncharacterized protein</fullName>
    </submittedName>
</protein>
<reference evidence="1" key="2">
    <citation type="submission" date="2023-04" db="EMBL/GenBank/DDBJ databases">
        <authorList>
            <person name="Bruccoleri R.E."/>
            <person name="Oakeley E.J."/>
            <person name="Faust A.-M."/>
            <person name="Dessus-Babus S."/>
            <person name="Altorfer M."/>
            <person name="Burckhardt D."/>
            <person name="Oertli M."/>
            <person name="Naumann U."/>
            <person name="Petersen F."/>
            <person name="Wong J."/>
        </authorList>
    </citation>
    <scope>NUCLEOTIDE SEQUENCE</scope>
    <source>
        <strain evidence="1">GSM-AAB239-AS_SAM_17_03QT</strain>
        <tissue evidence="1">Leaf</tissue>
    </source>
</reference>
<proteinExistence type="predicted"/>
<organism evidence="1 2">
    <name type="scientific">Iris pallida</name>
    <name type="common">Sweet iris</name>
    <dbReference type="NCBI Taxonomy" id="29817"/>
    <lineage>
        <taxon>Eukaryota</taxon>
        <taxon>Viridiplantae</taxon>
        <taxon>Streptophyta</taxon>
        <taxon>Embryophyta</taxon>
        <taxon>Tracheophyta</taxon>
        <taxon>Spermatophyta</taxon>
        <taxon>Magnoliopsida</taxon>
        <taxon>Liliopsida</taxon>
        <taxon>Asparagales</taxon>
        <taxon>Iridaceae</taxon>
        <taxon>Iridoideae</taxon>
        <taxon>Irideae</taxon>
        <taxon>Iris</taxon>
    </lineage>
</organism>
<evidence type="ECO:0000313" key="2">
    <source>
        <dbReference type="Proteomes" id="UP001140949"/>
    </source>
</evidence>
<sequence length="68" mass="7743">MVMMMFLNSALCYFRHSSPNLNPIFIPTPMAEASNAAILLSQVGREQSLFLLLLLLFGYEPSDGDRWY</sequence>
<gene>
    <name evidence="1" type="ORF">M6B38_198510</name>
</gene>
<name>A0AAX6EBA8_IRIPA</name>
<accession>A0AAX6EBA8</accession>
<keyword evidence="2" id="KW-1185">Reference proteome</keyword>